<dbReference type="Gene3D" id="3.40.50.150">
    <property type="entry name" value="Vaccinia Virus protein VP39"/>
    <property type="match status" value="1"/>
</dbReference>
<dbReference type="PANTHER" id="PTHR43317">
    <property type="entry name" value="THERMOSPERMINE SYNTHASE ACAULIS5"/>
    <property type="match status" value="1"/>
</dbReference>
<dbReference type="Proteomes" id="UP001528672">
    <property type="component" value="Unassembled WGS sequence"/>
</dbReference>
<accession>A0ABT5MF20</accession>
<keyword evidence="1" id="KW-0620">Polyamine biosynthesis</keyword>
<name>A0ABT5MF20_9BURK</name>
<gene>
    <name evidence="2" type="ORF">PSQ39_07660</name>
</gene>
<evidence type="ECO:0000256" key="1">
    <source>
        <dbReference type="ARBA" id="ARBA00023115"/>
    </source>
</evidence>
<reference evidence="2 3" key="1">
    <citation type="submission" date="2023-02" db="EMBL/GenBank/DDBJ databases">
        <title>Bacterial whole genome sequence for Curvibacter sp. HBC28.</title>
        <authorList>
            <person name="Le V."/>
            <person name="Ko S.-R."/>
            <person name="Ahn C.-Y."/>
            <person name="Oh H.-M."/>
        </authorList>
    </citation>
    <scope>NUCLEOTIDE SEQUENCE [LARGE SCALE GENOMIC DNA]</scope>
    <source>
        <strain evidence="2 3">HBC28</strain>
    </source>
</reference>
<proteinExistence type="predicted"/>
<keyword evidence="3" id="KW-1185">Reference proteome</keyword>
<protein>
    <submittedName>
        <fullName evidence="2">Fused MFS/spermidine synthase</fullName>
    </submittedName>
</protein>
<dbReference type="SUPFAM" id="SSF53335">
    <property type="entry name" value="S-adenosyl-L-methionine-dependent methyltransferases"/>
    <property type="match status" value="1"/>
</dbReference>
<dbReference type="Pfam" id="PF01564">
    <property type="entry name" value="Spermine_synth"/>
    <property type="match status" value="1"/>
</dbReference>
<comment type="caution">
    <text evidence="2">The sequence shown here is derived from an EMBL/GenBank/DDBJ whole genome shotgun (WGS) entry which is preliminary data.</text>
</comment>
<dbReference type="EMBL" id="JAQSIO010000002">
    <property type="protein sequence ID" value="MDD0814502.1"/>
    <property type="molecule type" value="Genomic_DNA"/>
</dbReference>
<sequence>MLQAPSPRLHVKPYVASSARTKSLHFSSLAVQSTMSRADPQALVLSYTRTMMGFVLFKPAPTCIVSVGLGGGSLPKFCHRYLPHTRQLVLEINPHVIALRDEFQVPPDGERFEVREGDGAFYVRHASASADVLLLDGYQSLEMPAQLCSERFYQGCRDTLNHDGILVANLHVHHPDYPLYIERMAHVFDQSVLLVREPGGTNCTVFAFKGVMPTLPLTIQAARPPDLEPKAWKQLALACERIHRARRQLKT</sequence>
<dbReference type="NCBIfam" id="NF037959">
    <property type="entry name" value="MFS_SpdSyn"/>
    <property type="match status" value="1"/>
</dbReference>
<organism evidence="2 3">
    <name type="scientific">Curvibacter microcysteis</name>
    <dbReference type="NCBI Taxonomy" id="3026419"/>
    <lineage>
        <taxon>Bacteria</taxon>
        <taxon>Pseudomonadati</taxon>
        <taxon>Pseudomonadota</taxon>
        <taxon>Betaproteobacteria</taxon>
        <taxon>Burkholderiales</taxon>
        <taxon>Comamonadaceae</taxon>
        <taxon>Curvibacter</taxon>
    </lineage>
</organism>
<dbReference type="PANTHER" id="PTHR43317:SF1">
    <property type="entry name" value="THERMOSPERMINE SYNTHASE ACAULIS5"/>
    <property type="match status" value="1"/>
</dbReference>
<dbReference type="RefSeq" id="WP_273926116.1">
    <property type="nucleotide sequence ID" value="NZ_JAQSIO010000002.1"/>
</dbReference>
<dbReference type="InterPro" id="IPR029063">
    <property type="entry name" value="SAM-dependent_MTases_sf"/>
</dbReference>
<evidence type="ECO:0000313" key="3">
    <source>
        <dbReference type="Proteomes" id="UP001528672"/>
    </source>
</evidence>
<evidence type="ECO:0000313" key="2">
    <source>
        <dbReference type="EMBL" id="MDD0814502.1"/>
    </source>
</evidence>